<protein>
    <recommendedName>
        <fullName evidence="3">F-box domain-containing protein</fullName>
    </recommendedName>
</protein>
<reference evidence="2" key="2">
    <citation type="submission" date="2015-01" db="EMBL/GenBank/DDBJ databases">
        <title>Evolutionary Origins and Diversification of the Mycorrhizal Mutualists.</title>
        <authorList>
            <consortium name="DOE Joint Genome Institute"/>
            <consortium name="Mycorrhizal Genomics Consortium"/>
            <person name="Kohler A."/>
            <person name="Kuo A."/>
            <person name="Nagy L.G."/>
            <person name="Floudas D."/>
            <person name="Copeland A."/>
            <person name="Barry K.W."/>
            <person name="Cichocki N."/>
            <person name="Veneault-Fourrey C."/>
            <person name="LaButti K."/>
            <person name="Lindquist E.A."/>
            <person name="Lipzen A."/>
            <person name="Lundell T."/>
            <person name="Morin E."/>
            <person name="Murat C."/>
            <person name="Riley R."/>
            <person name="Ohm R."/>
            <person name="Sun H."/>
            <person name="Tunlid A."/>
            <person name="Henrissat B."/>
            <person name="Grigoriev I.V."/>
            <person name="Hibbett D.S."/>
            <person name="Martin F."/>
        </authorList>
    </citation>
    <scope>NUCLEOTIDE SEQUENCE [LARGE SCALE GENOMIC DNA]</scope>
    <source>
        <strain evidence="2">h7</strain>
    </source>
</reference>
<dbReference type="EMBL" id="KN831808">
    <property type="protein sequence ID" value="KIM36193.1"/>
    <property type="molecule type" value="Genomic_DNA"/>
</dbReference>
<dbReference type="Proteomes" id="UP000053424">
    <property type="component" value="Unassembled WGS sequence"/>
</dbReference>
<dbReference type="AlphaFoldDB" id="A0A0C2XE67"/>
<evidence type="ECO:0000313" key="1">
    <source>
        <dbReference type="EMBL" id="KIM36193.1"/>
    </source>
</evidence>
<proteinExistence type="predicted"/>
<gene>
    <name evidence="1" type="ORF">M413DRAFT_31946</name>
</gene>
<sequence>MAPRTRSNRIEMLAREKLLASGQIFNTTGFAALPDELYLEIISHFPAYPIPCGNQSVNIQAVRDRHLTLFALSQTCRSLRPAFLRYLWQRIEVYDGMETGKGQLHRNYRRGANKRYAEELVRQLEVVTVREPSLARHVNFMNVLVTDYSIDTVLVELARCMALFPNLHTLQVNFRLGGMRLSNPNPFKDYQYPTIKRAYVCPISTIVLSACPGVRIVSPMTWHESSWWSRSIFTTALRYCPALEVLGPFLFEKPSYLGISKKLPELREIYLLPLLLRSGPEFVSDISELHHLRIINILTHPYQHGYTYDTLAVSVTLQEVRQWVQWAKGILSRRAQDAEDDQAPRKVVVHYEKKAPDTHLVDVH</sequence>
<accession>A0A0C2XE67</accession>
<evidence type="ECO:0000313" key="2">
    <source>
        <dbReference type="Proteomes" id="UP000053424"/>
    </source>
</evidence>
<organism evidence="1 2">
    <name type="scientific">Hebeloma cylindrosporum</name>
    <dbReference type="NCBI Taxonomy" id="76867"/>
    <lineage>
        <taxon>Eukaryota</taxon>
        <taxon>Fungi</taxon>
        <taxon>Dikarya</taxon>
        <taxon>Basidiomycota</taxon>
        <taxon>Agaricomycotina</taxon>
        <taxon>Agaricomycetes</taxon>
        <taxon>Agaricomycetidae</taxon>
        <taxon>Agaricales</taxon>
        <taxon>Agaricineae</taxon>
        <taxon>Hymenogastraceae</taxon>
        <taxon>Hebeloma</taxon>
    </lineage>
</organism>
<evidence type="ECO:0008006" key="3">
    <source>
        <dbReference type="Google" id="ProtNLM"/>
    </source>
</evidence>
<dbReference type="OrthoDB" id="2891411at2759"/>
<keyword evidence="2" id="KW-1185">Reference proteome</keyword>
<name>A0A0C2XE67_HEBCY</name>
<reference evidence="1 2" key="1">
    <citation type="submission" date="2014-04" db="EMBL/GenBank/DDBJ databases">
        <authorList>
            <consortium name="DOE Joint Genome Institute"/>
            <person name="Kuo A."/>
            <person name="Gay G."/>
            <person name="Dore J."/>
            <person name="Kohler A."/>
            <person name="Nagy L.G."/>
            <person name="Floudas D."/>
            <person name="Copeland A."/>
            <person name="Barry K.W."/>
            <person name="Cichocki N."/>
            <person name="Veneault-Fourrey C."/>
            <person name="LaButti K."/>
            <person name="Lindquist E.A."/>
            <person name="Lipzen A."/>
            <person name="Lundell T."/>
            <person name="Morin E."/>
            <person name="Murat C."/>
            <person name="Sun H."/>
            <person name="Tunlid A."/>
            <person name="Henrissat B."/>
            <person name="Grigoriev I.V."/>
            <person name="Hibbett D.S."/>
            <person name="Martin F."/>
            <person name="Nordberg H.P."/>
            <person name="Cantor M.N."/>
            <person name="Hua S.X."/>
        </authorList>
    </citation>
    <scope>NUCLEOTIDE SEQUENCE [LARGE SCALE GENOMIC DNA]</scope>
    <source>
        <strain evidence="2">h7</strain>
    </source>
</reference>
<dbReference type="HOGENOM" id="CLU_063711_0_0_1"/>